<comment type="similarity">
    <text evidence="1">Belongs to the sigma-70 factor family. ECF subfamily.</text>
</comment>
<dbReference type="InterPro" id="IPR013324">
    <property type="entry name" value="RNA_pol_sigma_r3/r4-like"/>
</dbReference>
<feature type="compositionally biased region" description="Low complexity" evidence="6">
    <location>
        <begin position="11"/>
        <end position="31"/>
    </location>
</feature>
<dbReference type="RefSeq" id="WP_367638044.1">
    <property type="nucleotide sequence ID" value="NZ_JBFNQN010000006.1"/>
</dbReference>
<accession>A0ABV3P6T8</accession>
<dbReference type="Pfam" id="PF04542">
    <property type="entry name" value="Sigma70_r2"/>
    <property type="match status" value="1"/>
</dbReference>
<feature type="region of interest" description="Disordered" evidence="6">
    <location>
        <begin position="130"/>
        <end position="152"/>
    </location>
</feature>
<evidence type="ECO:0000256" key="3">
    <source>
        <dbReference type="ARBA" id="ARBA00023082"/>
    </source>
</evidence>
<feature type="compositionally biased region" description="Low complexity" evidence="6">
    <location>
        <begin position="45"/>
        <end position="55"/>
    </location>
</feature>
<keyword evidence="10" id="KW-1185">Reference proteome</keyword>
<keyword evidence="5" id="KW-0804">Transcription</keyword>
<dbReference type="Gene3D" id="1.10.1740.10">
    <property type="match status" value="1"/>
</dbReference>
<comment type="caution">
    <text evidence="9">The sequence shown here is derived from an EMBL/GenBank/DDBJ whole genome shotgun (WGS) entry which is preliminary data.</text>
</comment>
<dbReference type="InterPro" id="IPR014284">
    <property type="entry name" value="RNA_pol_sigma-70_dom"/>
</dbReference>
<evidence type="ECO:0000256" key="1">
    <source>
        <dbReference type="ARBA" id="ARBA00010641"/>
    </source>
</evidence>
<dbReference type="Gene3D" id="1.10.10.10">
    <property type="entry name" value="Winged helix-like DNA-binding domain superfamily/Winged helix DNA-binding domain"/>
    <property type="match status" value="1"/>
</dbReference>
<evidence type="ECO:0000256" key="4">
    <source>
        <dbReference type="ARBA" id="ARBA00023125"/>
    </source>
</evidence>
<gene>
    <name evidence="9" type="ORF">AB1207_10200</name>
</gene>
<evidence type="ECO:0000256" key="2">
    <source>
        <dbReference type="ARBA" id="ARBA00023015"/>
    </source>
</evidence>
<evidence type="ECO:0000256" key="5">
    <source>
        <dbReference type="ARBA" id="ARBA00023163"/>
    </source>
</evidence>
<keyword evidence="4" id="KW-0238">DNA-binding</keyword>
<dbReference type="Proteomes" id="UP001555826">
    <property type="component" value="Unassembled WGS sequence"/>
</dbReference>
<dbReference type="InterPro" id="IPR036388">
    <property type="entry name" value="WH-like_DNA-bd_sf"/>
</dbReference>
<dbReference type="Pfam" id="PF08281">
    <property type="entry name" value="Sigma70_r4_2"/>
    <property type="match status" value="1"/>
</dbReference>
<dbReference type="InterPro" id="IPR007627">
    <property type="entry name" value="RNA_pol_sigma70_r2"/>
</dbReference>
<evidence type="ECO:0000259" key="7">
    <source>
        <dbReference type="Pfam" id="PF04542"/>
    </source>
</evidence>
<sequence>MTPPSEGAERGAAPASSSGWSTGWWGEVAGAATGGAAGGDRTARARAAGRGPAGADVPLDLESLVAWKGPQLVRLARVLLRDEHQAEDVVQDVLATCVDKWSRIRTVDDPSAYLNRMVVNAVTTLRRRPWRREHTADPADLPDPGTDDGSGPFAERQRCLALLRRLPDKQRIAIVLRLYEGLPDSEIADLMDCSTATVRSNAHRGLATLRRLLTEEGVTRA</sequence>
<dbReference type="InterPro" id="IPR039425">
    <property type="entry name" value="RNA_pol_sigma-70-like"/>
</dbReference>
<feature type="domain" description="RNA polymerase sigma factor 70 region 4 type 2" evidence="8">
    <location>
        <begin position="160"/>
        <end position="209"/>
    </location>
</feature>
<keyword evidence="3" id="KW-0731">Sigma factor</keyword>
<evidence type="ECO:0000313" key="9">
    <source>
        <dbReference type="EMBL" id="MEW9265118.1"/>
    </source>
</evidence>
<dbReference type="PANTHER" id="PTHR43133:SF50">
    <property type="entry name" value="ECF RNA POLYMERASE SIGMA FACTOR SIGM"/>
    <property type="match status" value="1"/>
</dbReference>
<keyword evidence="2" id="KW-0805">Transcription regulation</keyword>
<dbReference type="EMBL" id="JBFNQN010000006">
    <property type="protein sequence ID" value="MEW9265118.1"/>
    <property type="molecule type" value="Genomic_DNA"/>
</dbReference>
<protein>
    <submittedName>
        <fullName evidence="9">SigE family RNA polymerase sigma factor</fullName>
    </submittedName>
</protein>
<dbReference type="CDD" id="cd06171">
    <property type="entry name" value="Sigma70_r4"/>
    <property type="match status" value="1"/>
</dbReference>
<proteinExistence type="inferred from homology"/>
<evidence type="ECO:0000313" key="10">
    <source>
        <dbReference type="Proteomes" id="UP001555826"/>
    </source>
</evidence>
<dbReference type="InterPro" id="IPR013249">
    <property type="entry name" value="RNA_pol_sigma70_r4_t2"/>
</dbReference>
<dbReference type="NCBIfam" id="TIGR02937">
    <property type="entry name" value="sigma70-ECF"/>
    <property type="match status" value="1"/>
</dbReference>
<evidence type="ECO:0000259" key="8">
    <source>
        <dbReference type="Pfam" id="PF08281"/>
    </source>
</evidence>
<organism evidence="9 10">
    <name type="scientific">Kineococcus endophyticus</name>
    <dbReference type="NCBI Taxonomy" id="1181883"/>
    <lineage>
        <taxon>Bacteria</taxon>
        <taxon>Bacillati</taxon>
        <taxon>Actinomycetota</taxon>
        <taxon>Actinomycetes</taxon>
        <taxon>Kineosporiales</taxon>
        <taxon>Kineosporiaceae</taxon>
        <taxon>Kineococcus</taxon>
    </lineage>
</organism>
<dbReference type="SUPFAM" id="SSF88946">
    <property type="entry name" value="Sigma2 domain of RNA polymerase sigma factors"/>
    <property type="match status" value="1"/>
</dbReference>
<reference evidence="9 10" key="1">
    <citation type="submission" date="2024-07" db="EMBL/GenBank/DDBJ databases">
        <authorList>
            <person name="Thanompreechachai J."/>
            <person name="Duangmal K."/>
        </authorList>
    </citation>
    <scope>NUCLEOTIDE SEQUENCE [LARGE SCALE GENOMIC DNA]</scope>
    <source>
        <strain evidence="9 10">KCTC 19886</strain>
    </source>
</reference>
<dbReference type="SUPFAM" id="SSF88659">
    <property type="entry name" value="Sigma3 and sigma4 domains of RNA polymerase sigma factors"/>
    <property type="match status" value="1"/>
</dbReference>
<feature type="domain" description="RNA polymerase sigma-70 region 2" evidence="7">
    <location>
        <begin position="69"/>
        <end position="131"/>
    </location>
</feature>
<dbReference type="InterPro" id="IPR013325">
    <property type="entry name" value="RNA_pol_sigma_r2"/>
</dbReference>
<dbReference type="PANTHER" id="PTHR43133">
    <property type="entry name" value="RNA POLYMERASE ECF-TYPE SIGMA FACTO"/>
    <property type="match status" value="1"/>
</dbReference>
<evidence type="ECO:0000256" key="6">
    <source>
        <dbReference type="SAM" id="MobiDB-lite"/>
    </source>
</evidence>
<name>A0ABV3P6T8_9ACTN</name>
<feature type="region of interest" description="Disordered" evidence="6">
    <location>
        <begin position="1"/>
        <end position="55"/>
    </location>
</feature>